<dbReference type="PROSITE" id="PS50404">
    <property type="entry name" value="GST_NTER"/>
    <property type="match status" value="1"/>
</dbReference>
<name>A0ABW1IWY3_9PSEU</name>
<accession>A0ABW1IWY3</accession>
<evidence type="ECO:0000259" key="1">
    <source>
        <dbReference type="PROSITE" id="PS50404"/>
    </source>
</evidence>
<dbReference type="InterPro" id="IPR004045">
    <property type="entry name" value="Glutathione_S-Trfase_N"/>
</dbReference>
<evidence type="ECO:0000313" key="2">
    <source>
        <dbReference type="EMBL" id="MFC5992825.1"/>
    </source>
</evidence>
<dbReference type="EMBL" id="JBHSQW010000001">
    <property type="protein sequence ID" value="MFC5992825.1"/>
    <property type="molecule type" value="Genomic_DNA"/>
</dbReference>
<dbReference type="InterPro" id="IPR011915">
    <property type="entry name" value="GlrX_actino"/>
</dbReference>
<organism evidence="2 3">
    <name type="scientific">Pseudonocardia hispaniensis</name>
    <dbReference type="NCBI Taxonomy" id="904933"/>
    <lineage>
        <taxon>Bacteria</taxon>
        <taxon>Bacillati</taxon>
        <taxon>Actinomycetota</taxon>
        <taxon>Actinomycetes</taxon>
        <taxon>Pseudonocardiales</taxon>
        <taxon>Pseudonocardiaceae</taxon>
        <taxon>Pseudonocardia</taxon>
    </lineage>
</organism>
<dbReference type="CDD" id="cd02976">
    <property type="entry name" value="NrdH"/>
    <property type="match status" value="1"/>
</dbReference>
<dbReference type="SUPFAM" id="SSF52833">
    <property type="entry name" value="Thioredoxin-like"/>
    <property type="match status" value="1"/>
</dbReference>
<gene>
    <name evidence="2" type="ORF">ACFQE5_01210</name>
</gene>
<dbReference type="PANTHER" id="PTHR34386">
    <property type="entry name" value="GLUTAREDOXIN"/>
    <property type="match status" value="1"/>
</dbReference>
<comment type="caution">
    <text evidence="2">The sequence shown here is derived from an EMBL/GenBank/DDBJ whole genome shotgun (WGS) entry which is preliminary data.</text>
</comment>
<evidence type="ECO:0000313" key="3">
    <source>
        <dbReference type="Proteomes" id="UP001596302"/>
    </source>
</evidence>
<keyword evidence="3" id="KW-1185">Reference proteome</keyword>
<dbReference type="Pfam" id="PF00462">
    <property type="entry name" value="Glutaredoxin"/>
    <property type="match status" value="1"/>
</dbReference>
<dbReference type="Proteomes" id="UP001596302">
    <property type="component" value="Unassembled WGS sequence"/>
</dbReference>
<dbReference type="InterPro" id="IPR002109">
    <property type="entry name" value="Glutaredoxin"/>
</dbReference>
<dbReference type="InterPro" id="IPR051548">
    <property type="entry name" value="Grx-like_ET"/>
</dbReference>
<dbReference type="PROSITE" id="PS51354">
    <property type="entry name" value="GLUTAREDOXIN_2"/>
    <property type="match status" value="1"/>
</dbReference>
<dbReference type="Gene3D" id="3.40.30.10">
    <property type="entry name" value="Glutaredoxin"/>
    <property type="match status" value="1"/>
</dbReference>
<dbReference type="NCBIfam" id="TIGR02200">
    <property type="entry name" value="GlrX_actino"/>
    <property type="match status" value="1"/>
</dbReference>
<dbReference type="PANTHER" id="PTHR34386:SF1">
    <property type="entry name" value="GLUTAREDOXIN-LIKE PROTEIN NRDH"/>
    <property type="match status" value="1"/>
</dbReference>
<protein>
    <submittedName>
        <fullName evidence="2">Mycoredoxin</fullName>
    </submittedName>
</protein>
<feature type="domain" description="GST N-terminal" evidence="1">
    <location>
        <begin position="38"/>
        <end position="117"/>
    </location>
</feature>
<sequence>MQGIGGHRPILAGGYGVIHAIGGRGRATSAGAVDLDMTQLTMYSTTWCGYCRRLKLQLDEAGIPYKEINIERDSDAARFVESVNGGNQTVPTVLFPDGTTATNPSITEVKAVLEAAA</sequence>
<dbReference type="InterPro" id="IPR036249">
    <property type="entry name" value="Thioredoxin-like_sf"/>
</dbReference>
<proteinExistence type="predicted"/>
<dbReference type="RefSeq" id="WP_379581742.1">
    <property type="nucleotide sequence ID" value="NZ_JBHSQW010000001.1"/>
</dbReference>
<reference evidence="3" key="1">
    <citation type="journal article" date="2019" name="Int. J. Syst. Evol. Microbiol.">
        <title>The Global Catalogue of Microorganisms (GCM) 10K type strain sequencing project: providing services to taxonomists for standard genome sequencing and annotation.</title>
        <authorList>
            <consortium name="The Broad Institute Genomics Platform"/>
            <consortium name="The Broad Institute Genome Sequencing Center for Infectious Disease"/>
            <person name="Wu L."/>
            <person name="Ma J."/>
        </authorList>
    </citation>
    <scope>NUCLEOTIDE SEQUENCE [LARGE SCALE GENOMIC DNA]</scope>
    <source>
        <strain evidence="3">CCM 8391</strain>
    </source>
</reference>